<dbReference type="InterPro" id="IPR023220">
    <property type="entry name" value="T4SS_VirB5-domain"/>
</dbReference>
<organism evidence="3 4">
    <name type="scientific">Bartonella silvatica</name>
    <dbReference type="NCBI Taxonomy" id="357760"/>
    <lineage>
        <taxon>Bacteria</taxon>
        <taxon>Pseudomonadati</taxon>
        <taxon>Pseudomonadota</taxon>
        <taxon>Alphaproteobacteria</taxon>
        <taxon>Hyphomicrobiales</taxon>
        <taxon>Bartonellaceae</taxon>
        <taxon>Bartonella</taxon>
    </lineage>
</organism>
<reference evidence="3 4" key="1">
    <citation type="submission" date="2024-06" db="EMBL/GenBank/DDBJ databases">
        <title>Genomic Encyclopedia of Type Strains, Phase IV (KMG-IV): sequencing the most valuable type-strain genomes for metagenomic binning, comparative biology and taxonomic classification.</title>
        <authorList>
            <person name="Goeker M."/>
        </authorList>
    </citation>
    <scope>NUCLEOTIDE SEQUENCE [LARGE SCALE GENOMIC DNA]</scope>
    <source>
        <strain evidence="3 4">DSM 23649</strain>
    </source>
</reference>
<feature type="chain" id="PRO_5045846839" evidence="2">
    <location>
        <begin position="19"/>
        <end position="148"/>
    </location>
</feature>
<feature type="coiled-coil region" evidence="1">
    <location>
        <begin position="48"/>
        <end position="75"/>
    </location>
</feature>
<name>A0ABV2HHD1_9HYPH</name>
<keyword evidence="2" id="KW-0732">Signal</keyword>
<protein>
    <submittedName>
        <fullName evidence="3">Chromosome segregation ATPase</fullName>
    </submittedName>
</protein>
<evidence type="ECO:0000313" key="4">
    <source>
        <dbReference type="Proteomes" id="UP001549086"/>
    </source>
</evidence>
<sequence length="148" mass="16959">MKKYGLVTLLSLSFISHATSKTTTNVDEYYKKTLESIQELNTANSETAENIYERTKETTAKIQEIQEKLRNAQSSETQKPEELQQLQIELSILQAKLQVDTLKIQSLSMIQAKNAKTKEEMSEEAAQKKHEDIAKKLKEKLENSNVRL</sequence>
<keyword evidence="1" id="KW-0175">Coiled coil</keyword>
<dbReference type="SUPFAM" id="SSF101082">
    <property type="entry name" value="Typo IV secretion system protein TraC"/>
    <property type="match status" value="1"/>
</dbReference>
<proteinExistence type="predicted"/>
<evidence type="ECO:0000313" key="3">
    <source>
        <dbReference type="EMBL" id="MET3589597.1"/>
    </source>
</evidence>
<dbReference type="RefSeq" id="WP_354189276.1">
    <property type="nucleotide sequence ID" value="NZ_JBEPLI010000004.1"/>
</dbReference>
<comment type="caution">
    <text evidence="3">The sequence shown here is derived from an EMBL/GenBank/DDBJ whole genome shotgun (WGS) entry which is preliminary data.</text>
</comment>
<dbReference type="EMBL" id="JBEPLI010000004">
    <property type="protein sequence ID" value="MET3589597.1"/>
    <property type="molecule type" value="Genomic_DNA"/>
</dbReference>
<accession>A0ABV2HHD1</accession>
<gene>
    <name evidence="3" type="ORF">ABID23_000681</name>
</gene>
<evidence type="ECO:0000256" key="2">
    <source>
        <dbReference type="SAM" id="SignalP"/>
    </source>
</evidence>
<dbReference type="Proteomes" id="UP001549086">
    <property type="component" value="Unassembled WGS sequence"/>
</dbReference>
<keyword evidence="4" id="KW-1185">Reference proteome</keyword>
<evidence type="ECO:0000256" key="1">
    <source>
        <dbReference type="SAM" id="Coils"/>
    </source>
</evidence>
<feature type="signal peptide" evidence="2">
    <location>
        <begin position="1"/>
        <end position="18"/>
    </location>
</feature>
<dbReference type="Gene3D" id="1.20.58.430">
    <property type="entry name" value="Type IV secretion system, VirB5-domain"/>
    <property type="match status" value="1"/>
</dbReference>